<comment type="caution">
    <text evidence="1">The sequence shown here is derived from an EMBL/GenBank/DDBJ whole genome shotgun (WGS) entry which is preliminary data.</text>
</comment>
<dbReference type="Proteomes" id="UP001497497">
    <property type="component" value="Unassembled WGS sequence"/>
</dbReference>
<dbReference type="AlphaFoldDB" id="A0AAV2IMH3"/>
<gene>
    <name evidence="1" type="ORF">GSLYS_00020284001</name>
</gene>
<proteinExistence type="predicted"/>
<protein>
    <submittedName>
        <fullName evidence="1">Uncharacterized protein</fullName>
    </submittedName>
</protein>
<organism evidence="1 2">
    <name type="scientific">Lymnaea stagnalis</name>
    <name type="common">Great pond snail</name>
    <name type="synonym">Helix stagnalis</name>
    <dbReference type="NCBI Taxonomy" id="6523"/>
    <lineage>
        <taxon>Eukaryota</taxon>
        <taxon>Metazoa</taxon>
        <taxon>Spiralia</taxon>
        <taxon>Lophotrochozoa</taxon>
        <taxon>Mollusca</taxon>
        <taxon>Gastropoda</taxon>
        <taxon>Heterobranchia</taxon>
        <taxon>Euthyneura</taxon>
        <taxon>Panpulmonata</taxon>
        <taxon>Hygrophila</taxon>
        <taxon>Lymnaeoidea</taxon>
        <taxon>Lymnaeidae</taxon>
        <taxon>Lymnaea</taxon>
    </lineage>
</organism>
<reference evidence="1 2" key="1">
    <citation type="submission" date="2024-04" db="EMBL/GenBank/DDBJ databases">
        <authorList>
            <consortium name="Genoscope - CEA"/>
            <person name="William W."/>
        </authorList>
    </citation>
    <scope>NUCLEOTIDE SEQUENCE [LARGE SCALE GENOMIC DNA]</scope>
</reference>
<accession>A0AAV2IMH3</accession>
<evidence type="ECO:0000313" key="1">
    <source>
        <dbReference type="EMBL" id="CAL1546907.1"/>
    </source>
</evidence>
<keyword evidence="2" id="KW-1185">Reference proteome</keyword>
<dbReference type="EMBL" id="CAXITT010000878">
    <property type="protein sequence ID" value="CAL1546907.1"/>
    <property type="molecule type" value="Genomic_DNA"/>
</dbReference>
<evidence type="ECO:0000313" key="2">
    <source>
        <dbReference type="Proteomes" id="UP001497497"/>
    </source>
</evidence>
<name>A0AAV2IMH3_LYMST</name>
<sequence length="255" mass="28872">MAASCCQPVVVPANYDPVFKVDVLHHAPLQERLTSASDIHLDVMVLSFQLDTLCKQSLYTHKPEDKKSSTLRNSQANMVFGNLQQALFKLYKSSKMNSSEIFPRESGLNQLFPRVAAYMAGHDDTLNKHGTTDVDDYLSQLTAMHHVLSMSRQIQNDVTHQVKPKYLAHQLAVLYQGINSIPSGDSTLSRHKSNMEENFPTLKSYLSEIWDHEDGNLSPEVQGWILDLTDNIIEEIRSMPRSMTEELLPISKLFL</sequence>